<evidence type="ECO:0000256" key="2">
    <source>
        <dbReference type="ARBA" id="ARBA00022801"/>
    </source>
</evidence>
<dbReference type="SMART" id="SM00487">
    <property type="entry name" value="DEXDc"/>
    <property type="match status" value="1"/>
</dbReference>
<dbReference type="InterPro" id="IPR014001">
    <property type="entry name" value="Helicase_ATP-bd"/>
</dbReference>
<dbReference type="EMBL" id="KN818227">
    <property type="protein sequence ID" value="KIL68930.1"/>
    <property type="molecule type" value="Genomic_DNA"/>
</dbReference>
<protein>
    <recommendedName>
        <fullName evidence="9">DNA repair and recombination protein RAD54B</fullName>
    </recommendedName>
</protein>
<organism evidence="7 8">
    <name type="scientific">Amanita muscaria (strain Koide BX008)</name>
    <dbReference type="NCBI Taxonomy" id="946122"/>
    <lineage>
        <taxon>Eukaryota</taxon>
        <taxon>Fungi</taxon>
        <taxon>Dikarya</taxon>
        <taxon>Basidiomycota</taxon>
        <taxon>Agaricomycotina</taxon>
        <taxon>Agaricomycetes</taxon>
        <taxon>Agaricomycetidae</taxon>
        <taxon>Agaricales</taxon>
        <taxon>Pluteineae</taxon>
        <taxon>Amanitaceae</taxon>
        <taxon>Amanita</taxon>
    </lineage>
</organism>
<accession>A0A0C2SZG0</accession>
<evidence type="ECO:0000259" key="5">
    <source>
        <dbReference type="PROSITE" id="PS51192"/>
    </source>
</evidence>
<dbReference type="GO" id="GO:0000724">
    <property type="term" value="P:double-strand break repair via homologous recombination"/>
    <property type="evidence" value="ECO:0007669"/>
    <property type="project" value="TreeGrafter"/>
</dbReference>
<dbReference type="CDD" id="cd18004">
    <property type="entry name" value="DEXHc_RAD54"/>
    <property type="match status" value="1"/>
</dbReference>
<dbReference type="GO" id="GO:0005524">
    <property type="term" value="F:ATP binding"/>
    <property type="evidence" value="ECO:0007669"/>
    <property type="project" value="InterPro"/>
</dbReference>
<dbReference type="AlphaFoldDB" id="A0A0C2SZG0"/>
<dbReference type="InterPro" id="IPR027417">
    <property type="entry name" value="P-loop_NTPase"/>
</dbReference>
<gene>
    <name evidence="7" type="ORF">M378DRAFT_190769</name>
</gene>
<dbReference type="InterPro" id="IPR050496">
    <property type="entry name" value="SNF2_RAD54_helicase_repair"/>
</dbReference>
<dbReference type="STRING" id="946122.A0A0C2SZG0"/>
<dbReference type="PANTHER" id="PTHR45629">
    <property type="entry name" value="SNF2/RAD54 FAMILY MEMBER"/>
    <property type="match status" value="1"/>
</dbReference>
<dbReference type="GO" id="GO:0016787">
    <property type="term" value="F:hydrolase activity"/>
    <property type="evidence" value="ECO:0007669"/>
    <property type="project" value="UniProtKB-KW"/>
</dbReference>
<feature type="domain" description="Helicase C-terminal" evidence="6">
    <location>
        <begin position="680"/>
        <end position="836"/>
    </location>
</feature>
<dbReference type="CDD" id="cd18793">
    <property type="entry name" value="SF2_C_SNF"/>
    <property type="match status" value="1"/>
</dbReference>
<feature type="compositionally biased region" description="Basic and acidic residues" evidence="4">
    <location>
        <begin position="258"/>
        <end position="273"/>
    </location>
</feature>
<evidence type="ECO:0000259" key="6">
    <source>
        <dbReference type="PROSITE" id="PS51194"/>
    </source>
</evidence>
<evidence type="ECO:0000256" key="4">
    <source>
        <dbReference type="SAM" id="MobiDB-lite"/>
    </source>
</evidence>
<dbReference type="GO" id="GO:0005634">
    <property type="term" value="C:nucleus"/>
    <property type="evidence" value="ECO:0007669"/>
    <property type="project" value="TreeGrafter"/>
</dbReference>
<evidence type="ECO:0000313" key="7">
    <source>
        <dbReference type="EMBL" id="KIL68930.1"/>
    </source>
</evidence>
<sequence length="957" mass="106967">MPAFQPLELGMDKQGPASDQRNPNPRADNGPADAREGDNYWMVQWRKPQYKKHKTWDGDGILVINGTKAQLYDTDGKTISSGRVPAKLSREAVFFVGDKEMEFDRPLTQEEFSSGFGFTSGHASPVNQPPAPKSISCHKPFISVMKSATTNPPSIVAQTPTIAEHSPPVNWKAKLRTAGGREETVIVALANSQVTVLSKDGALIYTIPWQGGEFQSGLRFSVETEEIELEQPVETLPISDRCKVNSTSVRGRPITKQNTDRPPQHKEVKPLHDPESQGAIIMKTPREFHQGYQKYHVVPVVLDPILASKMRPHQIEGVKFMYECVMGLRKHEGQGCILADEMGLGKSLQACPYKFDFSPYEQTSQTIALIWTLLKQNPYATLGPAAKKVLVVCPVTVINNWKAEFYKWLGRDRVNVVVCDKDAQVAQTFANAKMQQVLIIGYERLKTVLKYISFSVPPIDLIICDEGHRLKSSSNKTRETFRTFRTTRKIVLSGTPIQNDLREFHAIADFCNPGLLDDYPTFRRMYETPITRGRAPDASVNEVELGKLRSTQLHVVTKSFVLRRETGVIQSRLPPKHEYVVFVVPTPLQLALYATILQSEKIDNLVQSSQSESLALINMLVKISNSPILLKATIDSSREKIQNSSGGLRADDFRQIIEMLPQRVDVADVSLSGKLIALSKLLQLIYQETDEKCVLVSHYTSTLNILEAYCKRNKFTFLRLDGQTPAPKRQEVVDKFNKSSQHSCFIFLLSSKAGGVGINLIGASRLCLVDCDWNPSHDVQAMARCHRDGQKRPVFIYRLLTTGTIDEKIYQRQVTKLGLSNSLIGDTFSSKGDSFNRNDLRDIFRVDATTSCNTHDLLQCACNGFDISNTESPEPEPTGFVAASQVKADRPLKRSLPLSALHEWQHFDCSHSDAEVIVADEILNTLLESQNQQHEAKCSGGGDISFIFEKNSVNTES</sequence>
<keyword evidence="3" id="KW-0067">ATP-binding</keyword>
<dbReference type="InterPro" id="IPR000330">
    <property type="entry name" value="SNF2_N"/>
</dbReference>
<reference evidence="7 8" key="1">
    <citation type="submission" date="2014-04" db="EMBL/GenBank/DDBJ databases">
        <title>Evolutionary Origins and Diversification of the Mycorrhizal Mutualists.</title>
        <authorList>
            <consortium name="DOE Joint Genome Institute"/>
            <consortium name="Mycorrhizal Genomics Consortium"/>
            <person name="Kohler A."/>
            <person name="Kuo A."/>
            <person name="Nagy L.G."/>
            <person name="Floudas D."/>
            <person name="Copeland A."/>
            <person name="Barry K.W."/>
            <person name="Cichocki N."/>
            <person name="Veneault-Fourrey C."/>
            <person name="LaButti K."/>
            <person name="Lindquist E.A."/>
            <person name="Lipzen A."/>
            <person name="Lundell T."/>
            <person name="Morin E."/>
            <person name="Murat C."/>
            <person name="Riley R."/>
            <person name="Ohm R."/>
            <person name="Sun H."/>
            <person name="Tunlid A."/>
            <person name="Henrissat B."/>
            <person name="Grigoriev I.V."/>
            <person name="Hibbett D.S."/>
            <person name="Martin F."/>
        </authorList>
    </citation>
    <scope>NUCLEOTIDE SEQUENCE [LARGE SCALE GENOMIC DNA]</scope>
    <source>
        <strain evidence="7 8">Koide BX008</strain>
    </source>
</reference>
<keyword evidence="2" id="KW-0378">Hydrolase</keyword>
<dbReference type="InterPro" id="IPR038718">
    <property type="entry name" value="SNF2-like_sf"/>
</dbReference>
<feature type="region of interest" description="Disordered" evidence="4">
    <location>
        <begin position="252"/>
        <end position="273"/>
    </location>
</feature>
<keyword evidence="1" id="KW-0547">Nucleotide-binding</keyword>
<evidence type="ECO:0000313" key="8">
    <source>
        <dbReference type="Proteomes" id="UP000054549"/>
    </source>
</evidence>
<dbReference type="PROSITE" id="PS51192">
    <property type="entry name" value="HELICASE_ATP_BIND_1"/>
    <property type="match status" value="1"/>
</dbReference>
<dbReference type="HOGENOM" id="CLU_000315_10_1_1"/>
<dbReference type="PANTHER" id="PTHR45629:SF7">
    <property type="entry name" value="DNA EXCISION REPAIR PROTEIN ERCC-6-RELATED"/>
    <property type="match status" value="1"/>
</dbReference>
<dbReference type="FunFam" id="3.40.50.10810:FF:000020">
    <property type="entry name" value="DNA repair and recombination protein RAD54B"/>
    <property type="match status" value="1"/>
</dbReference>
<proteinExistence type="predicted"/>
<keyword evidence="8" id="KW-1185">Reference proteome</keyword>
<evidence type="ECO:0008006" key="9">
    <source>
        <dbReference type="Google" id="ProtNLM"/>
    </source>
</evidence>
<feature type="domain" description="Helicase ATP-binding" evidence="5">
    <location>
        <begin position="327"/>
        <end position="514"/>
    </location>
</feature>
<dbReference type="InterPro" id="IPR049730">
    <property type="entry name" value="SNF2/RAD54-like_C"/>
</dbReference>
<dbReference type="PROSITE" id="PS51194">
    <property type="entry name" value="HELICASE_CTER"/>
    <property type="match status" value="1"/>
</dbReference>
<evidence type="ECO:0000256" key="1">
    <source>
        <dbReference type="ARBA" id="ARBA00022741"/>
    </source>
</evidence>
<evidence type="ECO:0000256" key="3">
    <source>
        <dbReference type="ARBA" id="ARBA00022840"/>
    </source>
</evidence>
<dbReference type="GO" id="GO:0007131">
    <property type="term" value="P:reciprocal meiotic recombination"/>
    <property type="evidence" value="ECO:0007669"/>
    <property type="project" value="TreeGrafter"/>
</dbReference>
<dbReference type="InParanoid" id="A0A0C2SZG0"/>
<feature type="region of interest" description="Disordered" evidence="4">
    <location>
        <begin position="1"/>
        <end position="38"/>
    </location>
</feature>
<dbReference type="InterPro" id="IPR001650">
    <property type="entry name" value="Helicase_C-like"/>
</dbReference>
<dbReference type="Pfam" id="PF00176">
    <property type="entry name" value="SNF2-rel_dom"/>
    <property type="match status" value="1"/>
</dbReference>
<dbReference type="Gene3D" id="3.40.50.300">
    <property type="entry name" value="P-loop containing nucleotide triphosphate hydrolases"/>
    <property type="match status" value="1"/>
</dbReference>
<dbReference type="SUPFAM" id="SSF52540">
    <property type="entry name" value="P-loop containing nucleoside triphosphate hydrolases"/>
    <property type="match status" value="2"/>
</dbReference>
<dbReference type="GO" id="GO:0015616">
    <property type="term" value="F:DNA translocase activity"/>
    <property type="evidence" value="ECO:0007669"/>
    <property type="project" value="TreeGrafter"/>
</dbReference>
<name>A0A0C2SZG0_AMAMK</name>
<dbReference type="SMART" id="SM00490">
    <property type="entry name" value="HELICc"/>
    <property type="match status" value="1"/>
</dbReference>
<dbReference type="Proteomes" id="UP000054549">
    <property type="component" value="Unassembled WGS sequence"/>
</dbReference>
<dbReference type="Pfam" id="PF00271">
    <property type="entry name" value="Helicase_C"/>
    <property type="match status" value="1"/>
</dbReference>
<dbReference type="Gene3D" id="3.40.50.10810">
    <property type="entry name" value="Tandem AAA-ATPase domain"/>
    <property type="match status" value="1"/>
</dbReference>
<dbReference type="OrthoDB" id="413460at2759"/>
<dbReference type="Gene3D" id="1.20.120.850">
    <property type="entry name" value="SWI2/SNF2 ATPases, N-terminal domain"/>
    <property type="match status" value="1"/>
</dbReference>